<comment type="caution">
    <text evidence="2">The sequence shown here is derived from an EMBL/GenBank/DDBJ whole genome shotgun (WGS) entry which is preliminary data.</text>
</comment>
<keyword evidence="3" id="KW-1185">Reference proteome</keyword>
<gene>
    <name evidence="2" type="ORF">J2Z83_001637</name>
</gene>
<feature type="transmembrane region" description="Helical" evidence="1">
    <location>
        <begin position="41"/>
        <end position="62"/>
    </location>
</feature>
<evidence type="ECO:0000313" key="3">
    <source>
        <dbReference type="Proteomes" id="UP001519345"/>
    </source>
</evidence>
<organism evidence="2 3">
    <name type="scientific">Virgibacillus natechei</name>
    <dbReference type="NCBI Taxonomy" id="1216297"/>
    <lineage>
        <taxon>Bacteria</taxon>
        <taxon>Bacillati</taxon>
        <taxon>Bacillota</taxon>
        <taxon>Bacilli</taxon>
        <taxon>Bacillales</taxon>
        <taxon>Bacillaceae</taxon>
        <taxon>Virgibacillus</taxon>
    </lineage>
</organism>
<sequence length="115" mass="12997">MLYILESKGVATLIQLIVSVLLYFVIFFGIAFILNMLLRRTWLMACLYPIIVIMIVDNLSTWEYFTNPGEAFSTAITRFTEITAVDVTILLSGFAGTIVSGIVIRILRKSGYQMF</sequence>
<evidence type="ECO:0008006" key="4">
    <source>
        <dbReference type="Google" id="ProtNLM"/>
    </source>
</evidence>
<dbReference type="Pfam" id="PF14068">
    <property type="entry name" value="YuiB"/>
    <property type="match status" value="1"/>
</dbReference>
<dbReference type="InterPro" id="IPR025917">
    <property type="entry name" value="YuiB"/>
</dbReference>
<keyword evidence="1" id="KW-1133">Transmembrane helix</keyword>
<dbReference type="EMBL" id="JAGGKX010000006">
    <property type="protein sequence ID" value="MBP1969533.1"/>
    <property type="molecule type" value="Genomic_DNA"/>
</dbReference>
<protein>
    <recommendedName>
        <fullName evidence="4">YuiB-like membrane protein</fullName>
    </recommendedName>
</protein>
<name>A0ABS4IF82_9BACI</name>
<reference evidence="2 3" key="1">
    <citation type="submission" date="2021-03" db="EMBL/GenBank/DDBJ databases">
        <title>Genomic Encyclopedia of Type Strains, Phase IV (KMG-IV): sequencing the most valuable type-strain genomes for metagenomic binning, comparative biology and taxonomic classification.</title>
        <authorList>
            <person name="Goeker M."/>
        </authorList>
    </citation>
    <scope>NUCLEOTIDE SEQUENCE [LARGE SCALE GENOMIC DNA]</scope>
    <source>
        <strain evidence="2 3">DSM 25609</strain>
    </source>
</reference>
<accession>A0ABS4IF82</accession>
<evidence type="ECO:0000313" key="2">
    <source>
        <dbReference type="EMBL" id="MBP1969533.1"/>
    </source>
</evidence>
<keyword evidence="1" id="KW-0472">Membrane</keyword>
<evidence type="ECO:0000256" key="1">
    <source>
        <dbReference type="SAM" id="Phobius"/>
    </source>
</evidence>
<keyword evidence="1" id="KW-0812">Transmembrane</keyword>
<feature type="transmembrane region" description="Helical" evidence="1">
    <location>
        <begin position="12"/>
        <end position="34"/>
    </location>
</feature>
<dbReference type="Proteomes" id="UP001519345">
    <property type="component" value="Unassembled WGS sequence"/>
</dbReference>
<proteinExistence type="predicted"/>
<feature type="transmembrane region" description="Helical" evidence="1">
    <location>
        <begin position="82"/>
        <end position="107"/>
    </location>
</feature>